<dbReference type="PANTHER" id="PTHR34861">
    <property type="match status" value="1"/>
</dbReference>
<dbReference type="InterPro" id="IPR037175">
    <property type="entry name" value="KFase_sf"/>
</dbReference>
<sequence>MKPDTLPKWKDLPPIEGAPQGFAWGLFDQDGMKDQLGTLNLLTPEVVLRAKDEIQIGKSVSLNWGLENLAESTMGRSTLKHELVDWRNKPGFSFYSWDDEISFNTQSSSQWDGLRHWGNTHTGFYYNGLHHNDLVESDQLGVESKFLSNYVQFHRLQADLSKYWTKRGGIVGRGVLLDYVDYAKRKNIRYSPMSSHPILVEELDEIAKDCGIAFLPGDILLVRVGWTKWYDEHGDSDRSKYITNAYAWAGIKGCEATLEWLWDHHFAAIASDNNGVEVVPMDDAWRLHDFLLPGWGMPIGEMWDLEDLAKECKRQQRWTFFLTSSPLNLKGGAASPPNAIAIF</sequence>
<accession>A0ABY6UN51</accession>
<dbReference type="Gene3D" id="3.50.30.50">
    <property type="entry name" value="Putative cyclase"/>
    <property type="match status" value="1"/>
</dbReference>
<gene>
    <name evidence="2" type="ORF">CLO192961_LOCUS328999</name>
</gene>
<dbReference type="SUPFAM" id="SSF102198">
    <property type="entry name" value="Putative cyclase"/>
    <property type="match status" value="1"/>
</dbReference>
<keyword evidence="3" id="KW-1185">Reference proteome</keyword>
<evidence type="ECO:0000256" key="1">
    <source>
        <dbReference type="ARBA" id="ARBA00007865"/>
    </source>
</evidence>
<comment type="caution">
    <text evidence="2">The sequence shown here is derived from an EMBL/GenBank/DDBJ whole genome shotgun (WGS) entry which is preliminary data.</text>
</comment>
<dbReference type="Proteomes" id="UP000766486">
    <property type="component" value="Unassembled WGS sequence"/>
</dbReference>
<dbReference type="PANTHER" id="PTHR34861:SF10">
    <property type="entry name" value="CYCLASE"/>
    <property type="match status" value="1"/>
</dbReference>
<dbReference type="Pfam" id="PF04199">
    <property type="entry name" value="Cyclase"/>
    <property type="match status" value="1"/>
</dbReference>
<protein>
    <recommendedName>
        <fullName evidence="4">Cyclase</fullName>
    </recommendedName>
</protein>
<name>A0ABY6UN51_BIOOC</name>
<comment type="similarity">
    <text evidence="1">Belongs to the Cyclase 1 superfamily.</text>
</comment>
<evidence type="ECO:0000313" key="3">
    <source>
        <dbReference type="Proteomes" id="UP000766486"/>
    </source>
</evidence>
<evidence type="ECO:0008006" key="4">
    <source>
        <dbReference type="Google" id="ProtNLM"/>
    </source>
</evidence>
<reference evidence="2 3" key="1">
    <citation type="submission" date="2019-06" db="EMBL/GenBank/DDBJ databases">
        <authorList>
            <person name="Broberg M."/>
        </authorList>
    </citation>
    <scope>NUCLEOTIDE SEQUENCE [LARGE SCALE GENOMIC DNA]</scope>
</reference>
<dbReference type="EMBL" id="CABFNS010000851">
    <property type="protein sequence ID" value="VUC32753.1"/>
    <property type="molecule type" value="Genomic_DNA"/>
</dbReference>
<proteinExistence type="inferred from homology"/>
<evidence type="ECO:0000313" key="2">
    <source>
        <dbReference type="EMBL" id="VUC32753.1"/>
    </source>
</evidence>
<dbReference type="InterPro" id="IPR007325">
    <property type="entry name" value="KFase/CYL"/>
</dbReference>
<organism evidence="2 3">
    <name type="scientific">Bionectria ochroleuca</name>
    <name type="common">Gliocladium roseum</name>
    <dbReference type="NCBI Taxonomy" id="29856"/>
    <lineage>
        <taxon>Eukaryota</taxon>
        <taxon>Fungi</taxon>
        <taxon>Dikarya</taxon>
        <taxon>Ascomycota</taxon>
        <taxon>Pezizomycotina</taxon>
        <taxon>Sordariomycetes</taxon>
        <taxon>Hypocreomycetidae</taxon>
        <taxon>Hypocreales</taxon>
        <taxon>Bionectriaceae</taxon>
        <taxon>Clonostachys</taxon>
    </lineage>
</organism>